<gene>
    <name evidence="2 5" type="primary">thiL</name>
    <name evidence="5" type="ORF">V22_14030</name>
</gene>
<keyword evidence="1 2" id="KW-0784">Thiamine biosynthesis</keyword>
<dbReference type="Gene3D" id="3.30.1330.10">
    <property type="entry name" value="PurM-like, N-terminal domain"/>
    <property type="match status" value="1"/>
</dbReference>
<dbReference type="GO" id="GO:0009229">
    <property type="term" value="P:thiamine diphosphate biosynthetic process"/>
    <property type="evidence" value="ECO:0007669"/>
    <property type="project" value="UniProtKB-UniRule"/>
</dbReference>
<feature type="binding site" evidence="2">
    <location>
        <position position="73"/>
    </location>
    <ligand>
        <name>Mg(2+)</name>
        <dbReference type="ChEBI" id="CHEBI:18420"/>
        <label>2</label>
    </ligand>
</feature>
<reference evidence="5 6" key="1">
    <citation type="submission" date="2019-02" db="EMBL/GenBank/DDBJ databases">
        <title>Deep-cultivation of Planctomycetes and their phenomic and genomic characterization uncovers novel biology.</title>
        <authorList>
            <person name="Wiegand S."/>
            <person name="Jogler M."/>
            <person name="Boedeker C."/>
            <person name="Pinto D."/>
            <person name="Vollmers J."/>
            <person name="Rivas-Marin E."/>
            <person name="Kohn T."/>
            <person name="Peeters S.H."/>
            <person name="Heuer A."/>
            <person name="Rast P."/>
            <person name="Oberbeckmann S."/>
            <person name="Bunk B."/>
            <person name="Jeske O."/>
            <person name="Meyerdierks A."/>
            <person name="Storesund J.E."/>
            <person name="Kallscheuer N."/>
            <person name="Luecker S."/>
            <person name="Lage O.M."/>
            <person name="Pohl T."/>
            <person name="Merkel B.J."/>
            <person name="Hornburger P."/>
            <person name="Mueller R.-W."/>
            <person name="Bruemmer F."/>
            <person name="Labrenz M."/>
            <person name="Spormann A.M."/>
            <person name="Op den Camp H."/>
            <person name="Overmann J."/>
            <person name="Amann R."/>
            <person name="Jetten M.S.M."/>
            <person name="Mascher T."/>
            <person name="Medema M.H."/>
            <person name="Devos D.P."/>
            <person name="Kaster A.-K."/>
            <person name="Ovreas L."/>
            <person name="Rohde M."/>
            <person name="Galperin M.Y."/>
            <person name="Jogler C."/>
        </authorList>
    </citation>
    <scope>NUCLEOTIDE SEQUENCE [LARGE SCALE GENOMIC DNA]</scope>
    <source>
        <strain evidence="5 6">V22</strain>
    </source>
</reference>
<comment type="catalytic activity">
    <reaction evidence="2">
        <text>thiamine phosphate + ATP = thiamine diphosphate + ADP</text>
        <dbReference type="Rhea" id="RHEA:15913"/>
        <dbReference type="ChEBI" id="CHEBI:30616"/>
        <dbReference type="ChEBI" id="CHEBI:37575"/>
        <dbReference type="ChEBI" id="CHEBI:58937"/>
        <dbReference type="ChEBI" id="CHEBI:456216"/>
        <dbReference type="EC" id="2.7.4.16"/>
    </reaction>
</comment>
<keyword evidence="2" id="KW-0479">Metal-binding</keyword>
<feature type="binding site" evidence="2">
    <location>
        <position position="121"/>
    </location>
    <ligand>
        <name>Mg(2+)</name>
        <dbReference type="ChEBI" id="CHEBI:18420"/>
        <label>1</label>
    </ligand>
</feature>
<comment type="miscellaneous">
    <text evidence="2">Reaction mechanism of ThiL seems to utilize a direct, inline transfer of the gamma-phosphate of ATP to TMP rather than a phosphorylated enzyme intermediate.</text>
</comment>
<dbReference type="EC" id="2.7.4.16" evidence="2"/>
<keyword evidence="2" id="KW-0547">Nucleotide-binding</keyword>
<feature type="binding site" evidence="2">
    <location>
        <position position="197"/>
    </location>
    <ligand>
        <name>ATP</name>
        <dbReference type="ChEBI" id="CHEBI:30616"/>
    </ligand>
</feature>
<keyword evidence="2 5" id="KW-0808">Transferase</keyword>
<dbReference type="KEGG" id="chya:V22_14030"/>
<dbReference type="GO" id="GO:0009030">
    <property type="term" value="F:thiamine-phosphate kinase activity"/>
    <property type="evidence" value="ECO:0007669"/>
    <property type="project" value="UniProtKB-UniRule"/>
</dbReference>
<evidence type="ECO:0000256" key="2">
    <source>
        <dbReference type="HAMAP-Rule" id="MF_02128"/>
    </source>
</evidence>
<dbReference type="InterPro" id="IPR010918">
    <property type="entry name" value="PurM-like_C_dom"/>
</dbReference>
<dbReference type="PIRSF" id="PIRSF005303">
    <property type="entry name" value="Thiam_monoph_kin"/>
    <property type="match status" value="1"/>
</dbReference>
<accession>A0A517T724</accession>
<evidence type="ECO:0000256" key="1">
    <source>
        <dbReference type="ARBA" id="ARBA00022977"/>
    </source>
</evidence>
<protein>
    <recommendedName>
        <fullName evidence="2">Thiamine-monophosphate kinase</fullName>
        <shortName evidence="2">TMP kinase</shortName>
        <shortName evidence="2">Thiamine-phosphate kinase</shortName>
        <ecNumber evidence="2">2.7.4.16</ecNumber>
    </recommendedName>
</protein>
<feature type="binding site" evidence="2">
    <location>
        <position position="51"/>
    </location>
    <ligand>
        <name>substrate</name>
    </ligand>
</feature>
<feature type="binding site" evidence="2">
    <location>
        <position position="44"/>
    </location>
    <ligand>
        <name>Mg(2+)</name>
        <dbReference type="ChEBI" id="CHEBI:18420"/>
        <label>2</label>
    </ligand>
</feature>
<comment type="similarity">
    <text evidence="2">Belongs to the thiamine-monophosphate kinase family.</text>
</comment>
<feature type="binding site" evidence="2">
    <location>
        <position position="195"/>
    </location>
    <ligand>
        <name>Mg(2+)</name>
        <dbReference type="ChEBI" id="CHEBI:18420"/>
        <label>3</label>
    </ligand>
</feature>
<feature type="domain" description="PurM-like N-terminal" evidence="3">
    <location>
        <begin position="26"/>
        <end position="137"/>
    </location>
</feature>
<dbReference type="SUPFAM" id="SSF55326">
    <property type="entry name" value="PurM N-terminal domain-like"/>
    <property type="match status" value="1"/>
</dbReference>
<comment type="caution">
    <text evidence="2">Lacks conserved residue(s) required for the propagation of feature annotation.</text>
</comment>
<dbReference type="PANTHER" id="PTHR30270:SF0">
    <property type="entry name" value="THIAMINE-MONOPHOSPHATE KINASE"/>
    <property type="match status" value="1"/>
</dbReference>
<dbReference type="HAMAP" id="MF_02128">
    <property type="entry name" value="TMP_kinase"/>
    <property type="match status" value="1"/>
</dbReference>
<feature type="binding site" evidence="2">
    <location>
        <begin position="120"/>
        <end position="121"/>
    </location>
    <ligand>
        <name>ATP</name>
        <dbReference type="ChEBI" id="CHEBI:30616"/>
    </ligand>
</feature>
<dbReference type="GO" id="GO:0009228">
    <property type="term" value="P:thiamine biosynthetic process"/>
    <property type="evidence" value="ECO:0007669"/>
    <property type="project" value="UniProtKB-KW"/>
</dbReference>
<feature type="binding site" evidence="2">
    <location>
        <position position="73"/>
    </location>
    <ligand>
        <name>Mg(2+)</name>
        <dbReference type="ChEBI" id="CHEBI:18420"/>
        <label>3</label>
    </ligand>
</feature>
<dbReference type="Pfam" id="PF00586">
    <property type="entry name" value="AIRS"/>
    <property type="match status" value="1"/>
</dbReference>
<dbReference type="GO" id="GO:0005524">
    <property type="term" value="F:ATP binding"/>
    <property type="evidence" value="ECO:0007669"/>
    <property type="project" value="UniProtKB-UniRule"/>
</dbReference>
<dbReference type="Pfam" id="PF02769">
    <property type="entry name" value="AIRS_C"/>
    <property type="match status" value="1"/>
</dbReference>
<keyword evidence="2" id="KW-0067">ATP-binding</keyword>
<comment type="pathway">
    <text evidence="2">Cofactor biosynthesis; thiamine diphosphate biosynthesis; thiamine diphosphate from thiamine phosphate: step 1/1.</text>
</comment>
<dbReference type="InterPro" id="IPR036921">
    <property type="entry name" value="PurM-like_N_sf"/>
</dbReference>
<dbReference type="InterPro" id="IPR016188">
    <property type="entry name" value="PurM-like_N"/>
</dbReference>
<dbReference type="EMBL" id="CP036316">
    <property type="protein sequence ID" value="QDT64172.1"/>
    <property type="molecule type" value="Genomic_DNA"/>
</dbReference>
<feature type="binding site" evidence="2">
    <location>
        <position position="284"/>
    </location>
    <ligand>
        <name>substrate</name>
    </ligand>
</feature>
<feature type="domain" description="PurM-like C-terminal" evidence="4">
    <location>
        <begin position="177"/>
        <end position="249"/>
    </location>
</feature>
<keyword evidence="2" id="KW-0460">Magnesium</keyword>
<feature type="binding site" evidence="2">
    <location>
        <position position="198"/>
    </location>
    <ligand>
        <name>Mg(2+)</name>
        <dbReference type="ChEBI" id="CHEBI:18420"/>
        <label>5</label>
    </ligand>
</feature>
<feature type="binding site" evidence="2">
    <location>
        <position position="73"/>
    </location>
    <ligand>
        <name>Mg(2+)</name>
        <dbReference type="ChEBI" id="CHEBI:18420"/>
        <label>4</label>
    </ligand>
</feature>
<comment type="function">
    <text evidence="2">Catalyzes the ATP-dependent phosphorylation of thiamine-monophosphate (TMP) to form thiamine-pyrophosphate (TPP), the active form of vitamin B1.</text>
</comment>
<proteinExistence type="inferred from homology"/>
<feature type="binding site" evidence="2">
    <location>
        <position position="44"/>
    </location>
    <ligand>
        <name>Mg(2+)</name>
        <dbReference type="ChEBI" id="CHEBI:18420"/>
        <label>1</label>
    </ligand>
</feature>
<dbReference type="PANTHER" id="PTHR30270">
    <property type="entry name" value="THIAMINE-MONOPHOSPHATE KINASE"/>
    <property type="match status" value="1"/>
</dbReference>
<evidence type="ECO:0000313" key="6">
    <source>
        <dbReference type="Proteomes" id="UP000319976"/>
    </source>
</evidence>
<dbReference type="UniPathway" id="UPA00060">
    <property type="reaction ID" value="UER00142"/>
</dbReference>
<dbReference type="CDD" id="cd02194">
    <property type="entry name" value="ThiL"/>
    <property type="match status" value="1"/>
</dbReference>
<sequence length="288" mass="30397">MPDEFDLIAAIRRQVQASEAVPLGIGDDAAVIRHGKAEVLVAADTILEGVHFKIPEHPPELIGRKALAVNLSDIAAMAGKPKTAFVSLTLRRELGASYAEELMRGLLNLANEFGVTIAGGDTNIWDGPLTVGVTVTGDPTGNGPVTRGGAKPGDTIYVTGPLGGSYESGRHLTFSPHVQEAISLHEKHHLTAMIDISDGLLSDLGHICEQSGVGAELNAEQVPIQTGATLEAALTEGEDFELLFTSQDTLEEPGIILIGKIISGSSVEVKGIDPEKLNFNKPGYRHSF</sequence>
<organism evidence="5 6">
    <name type="scientific">Calycomorphotria hydatis</name>
    <dbReference type="NCBI Taxonomy" id="2528027"/>
    <lineage>
        <taxon>Bacteria</taxon>
        <taxon>Pseudomonadati</taxon>
        <taxon>Planctomycetota</taxon>
        <taxon>Planctomycetia</taxon>
        <taxon>Planctomycetales</taxon>
        <taxon>Planctomycetaceae</taxon>
        <taxon>Calycomorphotria</taxon>
    </lineage>
</organism>
<evidence type="ECO:0000259" key="3">
    <source>
        <dbReference type="Pfam" id="PF00586"/>
    </source>
</evidence>
<dbReference type="Gene3D" id="3.90.650.10">
    <property type="entry name" value="PurM-like C-terminal domain"/>
    <property type="match status" value="1"/>
</dbReference>
<dbReference type="SUPFAM" id="SSF56042">
    <property type="entry name" value="PurM C-terminal domain-like"/>
    <property type="match status" value="1"/>
</dbReference>
<feature type="binding site" evidence="2">
    <location>
        <position position="147"/>
    </location>
    <ligand>
        <name>ATP</name>
        <dbReference type="ChEBI" id="CHEBI:30616"/>
    </ligand>
</feature>
<evidence type="ECO:0000313" key="5">
    <source>
        <dbReference type="EMBL" id="QDT64172.1"/>
    </source>
</evidence>
<feature type="binding site" evidence="2">
    <location>
        <position position="28"/>
    </location>
    <ligand>
        <name>Mg(2+)</name>
        <dbReference type="ChEBI" id="CHEBI:18420"/>
        <label>3</label>
    </ligand>
</feature>
<dbReference type="GO" id="GO:0000287">
    <property type="term" value="F:magnesium ion binding"/>
    <property type="evidence" value="ECO:0007669"/>
    <property type="project" value="UniProtKB-UniRule"/>
</dbReference>
<dbReference type="AlphaFoldDB" id="A0A517T724"/>
<dbReference type="InterPro" id="IPR036676">
    <property type="entry name" value="PurM-like_C_sf"/>
</dbReference>
<dbReference type="RefSeq" id="WP_145261108.1">
    <property type="nucleotide sequence ID" value="NZ_CP036316.1"/>
</dbReference>
<evidence type="ECO:0000259" key="4">
    <source>
        <dbReference type="Pfam" id="PF02769"/>
    </source>
</evidence>
<name>A0A517T724_9PLAN</name>
<feature type="binding site" evidence="2">
    <location>
        <position position="28"/>
    </location>
    <ligand>
        <name>Mg(2+)</name>
        <dbReference type="ChEBI" id="CHEBI:18420"/>
        <label>4</label>
    </ligand>
</feature>
<keyword evidence="6" id="KW-1185">Reference proteome</keyword>
<dbReference type="Proteomes" id="UP000319976">
    <property type="component" value="Chromosome"/>
</dbReference>
<dbReference type="OrthoDB" id="9802811at2"/>
<dbReference type="InterPro" id="IPR006283">
    <property type="entry name" value="ThiL-like"/>
</dbReference>
<keyword evidence="2 5" id="KW-0418">Kinase</keyword>
<dbReference type="NCBIfam" id="TIGR01379">
    <property type="entry name" value="thiL"/>
    <property type="match status" value="1"/>
</dbReference>
<feature type="binding site" evidence="2">
    <location>
        <position position="238"/>
    </location>
    <ligand>
        <name>substrate</name>
    </ligand>
</feature>